<evidence type="ECO:0000313" key="1">
    <source>
        <dbReference type="EMBL" id="KKB49192.1"/>
    </source>
</evidence>
<dbReference type="SUPFAM" id="SSF52266">
    <property type="entry name" value="SGNH hydrolase"/>
    <property type="match status" value="1"/>
</dbReference>
<protein>
    <recommendedName>
        <fullName evidence="3">SGNH hydrolase-type esterase domain-containing protein</fullName>
    </recommendedName>
</protein>
<dbReference type="Proteomes" id="UP000033035">
    <property type="component" value="Unassembled WGS sequence"/>
</dbReference>
<dbReference type="PATRIC" id="fig|1203610.3.peg.4331"/>
<dbReference type="AlphaFoldDB" id="A0A0F5IVM1"/>
<reference evidence="1 2" key="1">
    <citation type="submission" date="2013-04" db="EMBL/GenBank/DDBJ databases">
        <title>The Genome Sequence of Parabacteroides gordonii DSM 23371.</title>
        <authorList>
            <consortium name="The Broad Institute Genomics Platform"/>
            <person name="Earl A."/>
            <person name="Ward D."/>
            <person name="Feldgarden M."/>
            <person name="Gevers D."/>
            <person name="Martens E."/>
            <person name="Sakamoto M."/>
            <person name="Benno Y."/>
            <person name="Suzuki N."/>
            <person name="Matsunaga N."/>
            <person name="Koshihara K."/>
            <person name="Seki M."/>
            <person name="Komiya H."/>
            <person name="Walker B."/>
            <person name="Young S."/>
            <person name="Zeng Q."/>
            <person name="Gargeya S."/>
            <person name="Fitzgerald M."/>
            <person name="Haas B."/>
            <person name="Abouelleil A."/>
            <person name="Allen A.W."/>
            <person name="Alvarado L."/>
            <person name="Arachchi H.M."/>
            <person name="Berlin A.M."/>
            <person name="Chapman S.B."/>
            <person name="Gainer-Dewar J."/>
            <person name="Goldberg J."/>
            <person name="Griggs A."/>
            <person name="Gujja S."/>
            <person name="Hansen M."/>
            <person name="Howarth C."/>
            <person name="Imamovic A."/>
            <person name="Ireland A."/>
            <person name="Larimer J."/>
            <person name="McCowan C."/>
            <person name="Murphy C."/>
            <person name="Pearson M."/>
            <person name="Poon T.W."/>
            <person name="Priest M."/>
            <person name="Roberts A."/>
            <person name="Saif S."/>
            <person name="Shea T."/>
            <person name="Sisk P."/>
            <person name="Sykes S."/>
            <person name="Wortman J."/>
            <person name="Nusbaum C."/>
            <person name="Birren B."/>
        </authorList>
    </citation>
    <scope>NUCLEOTIDE SEQUENCE [LARGE SCALE GENOMIC DNA]</scope>
    <source>
        <strain evidence="1 2">MS-1</strain>
    </source>
</reference>
<name>A0A0F5IVM1_9BACT</name>
<evidence type="ECO:0008006" key="3">
    <source>
        <dbReference type="Google" id="ProtNLM"/>
    </source>
</evidence>
<dbReference type="Gene3D" id="3.40.50.1110">
    <property type="entry name" value="SGNH hydrolase"/>
    <property type="match status" value="1"/>
</dbReference>
<dbReference type="EMBL" id="AQHW01000025">
    <property type="protein sequence ID" value="KKB49192.1"/>
    <property type="molecule type" value="Genomic_DNA"/>
</dbReference>
<gene>
    <name evidence="1" type="ORF">HMPREF1536_04256</name>
</gene>
<evidence type="ECO:0000313" key="2">
    <source>
        <dbReference type="Proteomes" id="UP000033035"/>
    </source>
</evidence>
<dbReference type="STRING" id="1203610.HMPREF1536_04256"/>
<keyword evidence="2" id="KW-1185">Reference proteome</keyword>
<organism evidence="1 2">
    <name type="scientific">Parabacteroides gordonii MS-1 = DSM 23371</name>
    <dbReference type="NCBI Taxonomy" id="1203610"/>
    <lineage>
        <taxon>Bacteria</taxon>
        <taxon>Pseudomonadati</taxon>
        <taxon>Bacteroidota</taxon>
        <taxon>Bacteroidia</taxon>
        <taxon>Bacteroidales</taxon>
        <taxon>Tannerellaceae</taxon>
        <taxon>Parabacteroides</taxon>
    </lineage>
</organism>
<accession>A0A0F5IVM1</accession>
<dbReference type="GO" id="GO:0016788">
    <property type="term" value="F:hydrolase activity, acting on ester bonds"/>
    <property type="evidence" value="ECO:0007669"/>
    <property type="project" value="UniProtKB-ARBA"/>
</dbReference>
<dbReference type="RefSeq" id="WP_044193131.1">
    <property type="nucleotide sequence ID" value="NZ_KE386763.1"/>
</dbReference>
<comment type="caution">
    <text evidence="1">The sequence shown here is derived from an EMBL/GenBank/DDBJ whole genome shotgun (WGS) entry which is preliminary data.</text>
</comment>
<dbReference type="InterPro" id="IPR036514">
    <property type="entry name" value="SGNH_hydro_sf"/>
</dbReference>
<dbReference type="HOGENOM" id="CLU_843871_0_0_10"/>
<sequence length="312" mass="35677">MKKVSLFVLVFIGFFLFAGEIYLRKCWGFCDAILMQADPDFEYIAQPDQQRCRFKKHIRYNKYSQRSEPVDSSAFIILGLGDSVINGGTLTDQDSLATTRLSGNLSGLGGKVQVLNISAGSWGPDNCDAYLDKYGLFGAKMAFLICSSHDAHDNIDHRPVVGIHLDYPVSQYMSAYGELFHRYLYPRYLSPFFTSFSGKETSSSSEIKKDGRIFNTGFQALASRFRAANIPFFIWLNPEQSELRAGEYNEEGKEIIRFCRDNSIPLIEGLRYMESSDYRDMIHLNEQGQKRVADVLKNYIINWLIENKIQYI</sequence>
<proteinExistence type="predicted"/>